<proteinExistence type="inferred from homology"/>
<dbReference type="Pfam" id="PF03323">
    <property type="entry name" value="GerA"/>
    <property type="match status" value="1"/>
</dbReference>
<accession>A0A6L8UZ46</accession>
<evidence type="ECO:0000256" key="1">
    <source>
        <dbReference type="ARBA" id="ARBA00005278"/>
    </source>
</evidence>
<dbReference type="GO" id="GO:0016020">
    <property type="term" value="C:membrane"/>
    <property type="evidence" value="ECO:0007669"/>
    <property type="project" value="InterPro"/>
</dbReference>
<keyword evidence="5" id="KW-1185">Reference proteome</keyword>
<name>A0A6L8UZ46_9BACL</name>
<keyword evidence="3" id="KW-0812">Transmembrane</keyword>
<evidence type="ECO:0000313" key="5">
    <source>
        <dbReference type="Proteomes" id="UP000481087"/>
    </source>
</evidence>
<reference evidence="4 5" key="1">
    <citation type="submission" date="2019-12" db="EMBL/GenBank/DDBJ databases">
        <title>Paenibacillus sp. nov. sp. isolated from soil.</title>
        <authorList>
            <person name="Kim J."/>
            <person name="Jeong S.E."/>
            <person name="Jung H.S."/>
            <person name="Jeon C.O."/>
        </authorList>
    </citation>
    <scope>NUCLEOTIDE SEQUENCE [LARGE SCALE GENOMIC DNA]</scope>
    <source>
        <strain evidence="4 5">5J-6</strain>
    </source>
</reference>
<dbReference type="PIRSF" id="PIRSF005690">
    <property type="entry name" value="GerBA"/>
    <property type="match status" value="1"/>
</dbReference>
<dbReference type="Proteomes" id="UP000481087">
    <property type="component" value="Unassembled WGS sequence"/>
</dbReference>
<comment type="similarity">
    <text evidence="1">Belongs to the GerABKA family.</text>
</comment>
<comment type="caution">
    <text evidence="4">The sequence shown here is derived from an EMBL/GenBank/DDBJ whole genome shotgun (WGS) entry which is preliminary data.</text>
</comment>
<feature type="transmembrane region" description="Helical" evidence="3">
    <location>
        <begin position="287"/>
        <end position="309"/>
    </location>
</feature>
<evidence type="ECO:0000256" key="3">
    <source>
        <dbReference type="SAM" id="Phobius"/>
    </source>
</evidence>
<feature type="transmembrane region" description="Helical" evidence="3">
    <location>
        <begin position="368"/>
        <end position="393"/>
    </location>
</feature>
<dbReference type="PANTHER" id="PTHR22550">
    <property type="entry name" value="SPORE GERMINATION PROTEIN"/>
    <property type="match status" value="1"/>
</dbReference>
<sequence length="482" mass="54637">MHKLSVTEPMQDQIQNRMKGAIDFVIRPFPFRGSSSFTCLYLSSIVESALVDEFVVKPMLAAVPIEEEEEYDLNDLDWFHRHIPFVQNKEWTDADEGVRLLLEGQCLLIPTHVNHFLSFDVKRSDYRSITEPQSEATVRGPREGFVEDIGRNVALIRKRLKSEHLVFEQMTIGTKTQTTVYLTYLPDVAPIEVVEEFRRRLQSIHADSILESSYLEDWIQDKTFSPFPQLIGTERPDAVTGKLLDGQVALLTDGTPIALIGPVTFFQLFSSPEDYYQRPDIATLSRWLRMFAFMLSIFIPPLYIAVVTFHQELLPTSLLINLAAQREAVPFPAFLEAMIMMVTFEILREAGLRMPRIAGQSISIVGALVLGMTTVEAGLVSAAMVIVVSITAISNFVSPVYGFGIAQRVLQFVFMFLAGFMGLYGILCGTLFVLIHLVSLRSFGVKYMSPIAPLILSDFKDTILRVPRFWMNRKPQMFSRKK</sequence>
<organism evidence="4 5">
    <name type="scientific">Paenibacillus silvestris</name>
    <dbReference type="NCBI Taxonomy" id="2606219"/>
    <lineage>
        <taxon>Bacteria</taxon>
        <taxon>Bacillati</taxon>
        <taxon>Bacillota</taxon>
        <taxon>Bacilli</taxon>
        <taxon>Bacillales</taxon>
        <taxon>Paenibacillaceae</taxon>
        <taxon>Paenibacillus</taxon>
    </lineage>
</organism>
<keyword evidence="2 3" id="KW-0472">Membrane</keyword>
<dbReference type="RefSeq" id="WP_161407469.1">
    <property type="nucleotide sequence ID" value="NZ_WTUZ01000017.1"/>
</dbReference>
<evidence type="ECO:0000256" key="2">
    <source>
        <dbReference type="ARBA" id="ARBA00023136"/>
    </source>
</evidence>
<dbReference type="AlphaFoldDB" id="A0A6L8UZ46"/>
<gene>
    <name evidence="4" type="ORF">GQF01_14115</name>
</gene>
<dbReference type="PANTHER" id="PTHR22550:SF5">
    <property type="entry name" value="LEUCINE ZIPPER PROTEIN 4"/>
    <property type="match status" value="1"/>
</dbReference>
<dbReference type="EMBL" id="WTUZ01000017">
    <property type="protein sequence ID" value="MZQ83247.1"/>
    <property type="molecule type" value="Genomic_DNA"/>
</dbReference>
<dbReference type="InterPro" id="IPR004995">
    <property type="entry name" value="Spore_Ger"/>
</dbReference>
<evidence type="ECO:0000313" key="4">
    <source>
        <dbReference type="EMBL" id="MZQ83247.1"/>
    </source>
</evidence>
<feature type="transmembrane region" description="Helical" evidence="3">
    <location>
        <begin position="413"/>
        <end position="438"/>
    </location>
</feature>
<dbReference type="GO" id="GO:0009847">
    <property type="term" value="P:spore germination"/>
    <property type="evidence" value="ECO:0007669"/>
    <property type="project" value="InterPro"/>
</dbReference>
<dbReference type="InterPro" id="IPR050768">
    <property type="entry name" value="UPF0353/GerABKA_families"/>
</dbReference>
<keyword evidence="3" id="KW-1133">Transmembrane helix</keyword>
<protein>
    <submittedName>
        <fullName evidence="4">Spore germination protein</fullName>
    </submittedName>
</protein>